<evidence type="ECO:0000256" key="1">
    <source>
        <dbReference type="SAM" id="MobiDB-lite"/>
    </source>
</evidence>
<accession>A0A6A5T095</accession>
<name>A0A6A5T095_9PLEO</name>
<reference evidence="2" key="1">
    <citation type="journal article" date="2020" name="Stud. Mycol.">
        <title>101 Dothideomycetes genomes: a test case for predicting lifestyles and emergence of pathogens.</title>
        <authorList>
            <person name="Haridas S."/>
            <person name="Albert R."/>
            <person name="Binder M."/>
            <person name="Bloem J."/>
            <person name="Labutti K."/>
            <person name="Salamov A."/>
            <person name="Andreopoulos B."/>
            <person name="Baker S."/>
            <person name="Barry K."/>
            <person name="Bills G."/>
            <person name="Bluhm B."/>
            <person name="Cannon C."/>
            <person name="Castanera R."/>
            <person name="Culley D."/>
            <person name="Daum C."/>
            <person name="Ezra D."/>
            <person name="Gonzalez J."/>
            <person name="Henrissat B."/>
            <person name="Kuo A."/>
            <person name="Liang C."/>
            <person name="Lipzen A."/>
            <person name="Lutzoni F."/>
            <person name="Magnuson J."/>
            <person name="Mondo S."/>
            <person name="Nolan M."/>
            <person name="Ohm R."/>
            <person name="Pangilinan J."/>
            <person name="Park H.-J."/>
            <person name="Ramirez L."/>
            <person name="Alfaro M."/>
            <person name="Sun H."/>
            <person name="Tritt A."/>
            <person name="Yoshinaga Y."/>
            <person name="Zwiers L.-H."/>
            <person name="Turgeon B."/>
            <person name="Goodwin S."/>
            <person name="Spatafora J."/>
            <person name="Crous P."/>
            <person name="Grigoriev I."/>
        </authorList>
    </citation>
    <scope>NUCLEOTIDE SEQUENCE</scope>
    <source>
        <strain evidence="2">CBS 161.51</strain>
    </source>
</reference>
<dbReference type="Proteomes" id="UP000800038">
    <property type="component" value="Unassembled WGS sequence"/>
</dbReference>
<keyword evidence="3" id="KW-1185">Reference proteome</keyword>
<dbReference type="AlphaFoldDB" id="A0A6A5T095"/>
<evidence type="ECO:0000313" key="2">
    <source>
        <dbReference type="EMBL" id="KAF1945394.1"/>
    </source>
</evidence>
<protein>
    <submittedName>
        <fullName evidence="2">Uncharacterized protein</fullName>
    </submittedName>
</protein>
<sequence>MDAGTTGTKREVSRKNYLPSTPTRGAPVCIRQETKTPARCARRQWAGCSYFGVILSMALVARWESGGRVVDTARTALQDWLRKSAKDEVHARAQRGRRKRGSSLAQGTCCCEAKGCKHGGGNNAWGVESLRARPQGYATPNPGLETL</sequence>
<evidence type="ECO:0000313" key="3">
    <source>
        <dbReference type="Proteomes" id="UP000800038"/>
    </source>
</evidence>
<gene>
    <name evidence="2" type="ORF">EJ02DRAFT_54133</name>
</gene>
<organism evidence="2 3">
    <name type="scientific">Clathrospora elynae</name>
    <dbReference type="NCBI Taxonomy" id="706981"/>
    <lineage>
        <taxon>Eukaryota</taxon>
        <taxon>Fungi</taxon>
        <taxon>Dikarya</taxon>
        <taxon>Ascomycota</taxon>
        <taxon>Pezizomycotina</taxon>
        <taxon>Dothideomycetes</taxon>
        <taxon>Pleosporomycetidae</taxon>
        <taxon>Pleosporales</taxon>
        <taxon>Diademaceae</taxon>
        <taxon>Clathrospora</taxon>
    </lineage>
</organism>
<proteinExistence type="predicted"/>
<dbReference type="EMBL" id="ML976010">
    <property type="protein sequence ID" value="KAF1945394.1"/>
    <property type="molecule type" value="Genomic_DNA"/>
</dbReference>
<feature type="region of interest" description="Disordered" evidence="1">
    <location>
        <begin position="1"/>
        <end position="20"/>
    </location>
</feature>